<evidence type="ECO:0000313" key="2">
    <source>
        <dbReference type="EMBL" id="KAL1583822.1"/>
    </source>
</evidence>
<evidence type="ECO:0000256" key="1">
    <source>
        <dbReference type="SAM" id="MobiDB-lite"/>
    </source>
</evidence>
<evidence type="ECO:0000313" key="3">
    <source>
        <dbReference type="Proteomes" id="UP000803884"/>
    </source>
</evidence>
<gene>
    <name evidence="2" type="ORF">WHR41_07163</name>
</gene>
<sequence length="152" mass="16642">MARTAINRKHQSTMFTQALPYSSGPPTYQPLNPSKRPSMPLGRSASTSSHKISFSSFRSNKSGASSKSSESTESSESKKLKSLLPSVKRSTSLRKCLVPETESDDEAHISILSEKKKQKRSSVVRDQQTEKMFSWAALGAYSAPGAGPLVWF</sequence>
<feature type="compositionally biased region" description="Polar residues" evidence="1">
    <location>
        <begin position="12"/>
        <end position="32"/>
    </location>
</feature>
<dbReference type="EMBL" id="JAAQHG020000031">
    <property type="protein sequence ID" value="KAL1583822.1"/>
    <property type="molecule type" value="Genomic_DNA"/>
</dbReference>
<protein>
    <submittedName>
        <fullName evidence="2">Uncharacterized protein</fullName>
    </submittedName>
</protein>
<comment type="caution">
    <text evidence="2">The sequence shown here is derived from an EMBL/GenBank/DDBJ whole genome shotgun (WGS) entry which is preliminary data.</text>
</comment>
<feature type="compositionally biased region" description="Low complexity" evidence="1">
    <location>
        <begin position="44"/>
        <end position="74"/>
    </location>
</feature>
<dbReference type="GeneID" id="96008606"/>
<dbReference type="RefSeq" id="XP_069226928.1">
    <property type="nucleotide sequence ID" value="XM_069375768.1"/>
</dbReference>
<name>A0AB34KJD1_9PEZI</name>
<feature type="region of interest" description="Disordered" evidence="1">
    <location>
        <begin position="1"/>
        <end position="85"/>
    </location>
</feature>
<keyword evidence="3" id="KW-1185">Reference proteome</keyword>
<dbReference type="Proteomes" id="UP000803884">
    <property type="component" value="Unassembled WGS sequence"/>
</dbReference>
<dbReference type="AlphaFoldDB" id="A0AB34KJD1"/>
<feature type="region of interest" description="Disordered" evidence="1">
    <location>
        <begin position="98"/>
        <end position="125"/>
    </location>
</feature>
<accession>A0AB34KJD1</accession>
<reference evidence="2 3" key="1">
    <citation type="journal article" date="2020" name="Microbiol. Resour. Announc.">
        <title>Draft Genome Sequence of a Cladosporium Species Isolated from the Mesophotic Ascidian Didemnum maculosum.</title>
        <authorList>
            <person name="Gioti A."/>
            <person name="Siaperas R."/>
            <person name="Nikolaivits E."/>
            <person name="Le Goff G."/>
            <person name="Ouazzani J."/>
            <person name="Kotoulas G."/>
            <person name="Topakas E."/>
        </authorList>
    </citation>
    <scope>NUCLEOTIDE SEQUENCE [LARGE SCALE GENOMIC DNA]</scope>
    <source>
        <strain evidence="2 3">TM138-S3</strain>
    </source>
</reference>
<proteinExistence type="predicted"/>
<feature type="compositionally biased region" description="Basic residues" evidence="1">
    <location>
        <begin position="1"/>
        <end position="11"/>
    </location>
</feature>
<organism evidence="2 3">
    <name type="scientific">Cladosporium halotolerans</name>
    <dbReference type="NCBI Taxonomy" id="1052096"/>
    <lineage>
        <taxon>Eukaryota</taxon>
        <taxon>Fungi</taxon>
        <taxon>Dikarya</taxon>
        <taxon>Ascomycota</taxon>
        <taxon>Pezizomycotina</taxon>
        <taxon>Dothideomycetes</taxon>
        <taxon>Dothideomycetidae</taxon>
        <taxon>Cladosporiales</taxon>
        <taxon>Cladosporiaceae</taxon>
        <taxon>Cladosporium</taxon>
    </lineage>
</organism>